<sequence>MKLIETLKTHQYSYFTEGFETEKFDLSEAEIDGNIITFIVSFQTIDRFNLPFLLLDRATQSLGFQACSYLLAQQGQIFRFLFLKRVNWQFLRPIRPHRSVSIEAQYNCAFENSRKAQFSFSGTINGSSAVFEIEIDVFLN</sequence>
<proteinExistence type="predicted"/>
<accession>A0A2S7J118</accession>
<reference evidence="1 2" key="1">
    <citation type="submission" date="2018-02" db="EMBL/GenBank/DDBJ databases">
        <title>Draft genome sequence of Ochrobactrum oryzae found in Brazil.</title>
        <authorList>
            <person name="Cerdeira L."/>
            <person name="Andrade F."/>
            <person name="Zacariotto T."/>
            <person name="Barbosa B."/>
            <person name="Santos S."/>
            <person name="Cassetari V."/>
            <person name="Lincopan N."/>
        </authorList>
    </citation>
    <scope>NUCLEOTIDE SEQUENCE [LARGE SCALE GENOMIC DNA]</scope>
    <source>
        <strain evidence="1 2">OA447</strain>
    </source>
</reference>
<evidence type="ECO:0000313" key="2">
    <source>
        <dbReference type="Proteomes" id="UP000238493"/>
    </source>
</evidence>
<dbReference type="RefSeq" id="WP_104755307.1">
    <property type="nucleotide sequence ID" value="NZ_JBHEEO010000031.1"/>
</dbReference>
<dbReference type="EMBL" id="PTRC01000014">
    <property type="protein sequence ID" value="PQA73896.1"/>
    <property type="molecule type" value="Genomic_DNA"/>
</dbReference>
<comment type="caution">
    <text evidence="1">The sequence shown here is derived from an EMBL/GenBank/DDBJ whole genome shotgun (WGS) entry which is preliminary data.</text>
</comment>
<name>A0A2S7J118_9HYPH</name>
<protein>
    <submittedName>
        <fullName evidence="1">Uncharacterized protein</fullName>
    </submittedName>
</protein>
<evidence type="ECO:0000313" key="1">
    <source>
        <dbReference type="EMBL" id="PQA73896.1"/>
    </source>
</evidence>
<dbReference type="OrthoDB" id="9892835at2"/>
<organism evidence="1 2">
    <name type="scientific">Brucella oryzae</name>
    <dbReference type="NCBI Taxonomy" id="335286"/>
    <lineage>
        <taxon>Bacteria</taxon>
        <taxon>Pseudomonadati</taxon>
        <taxon>Pseudomonadota</taxon>
        <taxon>Alphaproteobacteria</taxon>
        <taxon>Hyphomicrobiales</taxon>
        <taxon>Brucellaceae</taxon>
        <taxon>Brucella/Ochrobactrum group</taxon>
        <taxon>Brucella</taxon>
    </lineage>
</organism>
<dbReference type="AlphaFoldDB" id="A0A2S7J118"/>
<dbReference type="Proteomes" id="UP000238493">
    <property type="component" value="Unassembled WGS sequence"/>
</dbReference>
<gene>
    <name evidence="1" type="ORF">C3731_08745</name>
</gene>
<keyword evidence="2" id="KW-1185">Reference proteome</keyword>